<dbReference type="EMBL" id="LR584267">
    <property type="protein sequence ID" value="VHO00625.1"/>
    <property type="molecule type" value="Genomic_DNA"/>
</dbReference>
<dbReference type="AlphaFoldDB" id="A0A5E3ZX31"/>
<gene>
    <name evidence="1" type="ORF">LC603019_00893</name>
</gene>
<proteinExistence type="predicted"/>
<sequence length="239" mass="26580">MADLRIVPLELSMVEDLPHHSRVCAFWETDREPGHIERGYDDSFEKEAWLSAVLLEWGVCGQVFVADERAVGLVLYAPPNYIPRHKLLPSGPVNPDAMVVSHVYITDKYRSIMAYVKLINAAVADLRDRGVRAVEAFGREGNAGSYAGDADPKSALDHVCIPTRDVLSACGFKEIVPHPRVSRWRMDVDKRNLWQQSVKAALDQRYVDRMIELIAYETERVPAGAGAEASTESDTAAST</sequence>
<keyword evidence="2" id="KW-1185">Reference proteome</keyword>
<evidence type="ECO:0000313" key="2">
    <source>
        <dbReference type="Proteomes" id="UP000324288"/>
    </source>
</evidence>
<organism evidence="1 2">
    <name type="scientific">Lawsonella clevelandensis</name>
    <dbReference type="NCBI Taxonomy" id="1528099"/>
    <lineage>
        <taxon>Bacteria</taxon>
        <taxon>Bacillati</taxon>
        <taxon>Actinomycetota</taxon>
        <taxon>Actinomycetes</taxon>
        <taxon>Mycobacteriales</taxon>
        <taxon>Lawsonellaceae</taxon>
        <taxon>Lawsonella</taxon>
    </lineage>
</organism>
<protein>
    <recommendedName>
        <fullName evidence="3">N-acetyltransferase domain-containing protein</fullName>
    </recommendedName>
</protein>
<evidence type="ECO:0008006" key="3">
    <source>
        <dbReference type="Google" id="ProtNLM"/>
    </source>
</evidence>
<evidence type="ECO:0000313" key="1">
    <source>
        <dbReference type="EMBL" id="VHO00625.1"/>
    </source>
</evidence>
<dbReference type="RefSeq" id="WP_148417647.1">
    <property type="nucleotide sequence ID" value="NZ_CAMJVL010000024.1"/>
</dbReference>
<dbReference type="InterPro" id="IPR016181">
    <property type="entry name" value="Acyl_CoA_acyltransferase"/>
</dbReference>
<reference evidence="1 2" key="1">
    <citation type="submission" date="2019-04" db="EMBL/GenBank/DDBJ databases">
        <authorList>
            <person name="Seth-Smith MB H."/>
            <person name="Seth-Smith H."/>
        </authorList>
    </citation>
    <scope>NUCLEOTIDE SEQUENCE [LARGE SCALE GENOMIC DNA]</scope>
    <source>
        <strain evidence="1">USB-603019</strain>
    </source>
</reference>
<dbReference type="SUPFAM" id="SSF55729">
    <property type="entry name" value="Acyl-CoA N-acyltransferases (Nat)"/>
    <property type="match status" value="1"/>
</dbReference>
<accession>A0A5E3ZX31</accession>
<dbReference type="Proteomes" id="UP000324288">
    <property type="component" value="Chromosome"/>
</dbReference>
<name>A0A5E3ZX31_9ACTN</name>